<reference evidence="2" key="1">
    <citation type="submission" date="2020-03" db="EMBL/GenBank/DDBJ databases">
        <title>Hybrid Assembly of Korean Phytophthora infestans isolates.</title>
        <authorList>
            <person name="Prokchorchik M."/>
            <person name="Lee Y."/>
            <person name="Seo J."/>
            <person name="Cho J.-H."/>
            <person name="Park Y.-E."/>
            <person name="Jang D.-C."/>
            <person name="Im J.-S."/>
            <person name="Choi J.-G."/>
            <person name="Park H.-J."/>
            <person name="Lee G.-B."/>
            <person name="Lee Y.-G."/>
            <person name="Hong S.-Y."/>
            <person name="Cho K."/>
            <person name="Sohn K.H."/>
        </authorList>
    </citation>
    <scope>NUCLEOTIDE SEQUENCE</scope>
    <source>
        <strain evidence="2">KR_2_A2</strain>
    </source>
</reference>
<evidence type="ECO:0000313" key="2">
    <source>
        <dbReference type="EMBL" id="KAF4148436.1"/>
    </source>
</evidence>
<proteinExistence type="predicted"/>
<dbReference type="Proteomes" id="UP000704712">
    <property type="component" value="Unassembled WGS sequence"/>
</dbReference>
<organism evidence="2 3">
    <name type="scientific">Phytophthora infestans</name>
    <name type="common">Potato late blight agent</name>
    <name type="synonym">Botrytis infestans</name>
    <dbReference type="NCBI Taxonomy" id="4787"/>
    <lineage>
        <taxon>Eukaryota</taxon>
        <taxon>Sar</taxon>
        <taxon>Stramenopiles</taxon>
        <taxon>Oomycota</taxon>
        <taxon>Peronosporomycetes</taxon>
        <taxon>Peronosporales</taxon>
        <taxon>Peronosporaceae</taxon>
        <taxon>Phytophthora</taxon>
    </lineage>
</organism>
<sequence length="113" mass="12263">TDTPVDAGVTTTDTAEARTPVSSAQDGDDDTVAGGTAMTISFSLFRPLEPMLSWSELITRGDMSHRMRDRFALKKMVRIVVHSSAPVLVSQTPLRARVLSINSEPGVVQKHLK</sequence>
<feature type="non-terminal residue" evidence="2">
    <location>
        <position position="113"/>
    </location>
</feature>
<gene>
    <name evidence="2" type="ORF">GN958_ATG02377</name>
</gene>
<accession>A0A8S9V4L8</accession>
<comment type="caution">
    <text evidence="2">The sequence shown here is derived from an EMBL/GenBank/DDBJ whole genome shotgun (WGS) entry which is preliminary data.</text>
</comment>
<evidence type="ECO:0000313" key="3">
    <source>
        <dbReference type="Proteomes" id="UP000704712"/>
    </source>
</evidence>
<feature type="compositionally biased region" description="Polar residues" evidence="1">
    <location>
        <begin position="1"/>
        <end position="14"/>
    </location>
</feature>
<dbReference type="EMBL" id="JAACNO010000270">
    <property type="protein sequence ID" value="KAF4148436.1"/>
    <property type="molecule type" value="Genomic_DNA"/>
</dbReference>
<feature type="region of interest" description="Disordered" evidence="1">
    <location>
        <begin position="1"/>
        <end position="32"/>
    </location>
</feature>
<protein>
    <submittedName>
        <fullName evidence="2">Uncharacterized protein</fullName>
    </submittedName>
</protein>
<evidence type="ECO:0000256" key="1">
    <source>
        <dbReference type="SAM" id="MobiDB-lite"/>
    </source>
</evidence>
<dbReference type="AlphaFoldDB" id="A0A8S9V4L8"/>
<name>A0A8S9V4L8_PHYIN</name>
<feature type="non-terminal residue" evidence="2">
    <location>
        <position position="1"/>
    </location>
</feature>